<sequence length="267" mass="28864">MQPAMTAALSPMQPSNGEAAEAPTSAQHNIMRPPTQPIQAREAMTGSSVSTASTNSVMEGLASRPEHQALYQAQQQQPMNTPWTLGSTDGSLATQFALMQEQQQQNAEEDPAFVPKPSVALTALAAKQSLYQDRILCQPSAAVEAVLAACCEVCGFDIAEIWLRTGPKTHQLTNSHLRPTALEDSVRNDLVDVYYGQQSSERTHRLSPALCKRAKEAGDVVWVTSHTPREAQALKASISNVRTAVAVPVCHDASNTNITVIFFSIRK</sequence>
<evidence type="ECO:0008006" key="4">
    <source>
        <dbReference type="Google" id="ProtNLM"/>
    </source>
</evidence>
<comment type="caution">
    <text evidence="2">The sequence shown here is derived from an EMBL/GenBank/DDBJ whole genome shotgun (WGS) entry which is preliminary data.</text>
</comment>
<organism evidence="2 3">
    <name type="scientific">Fistulifera solaris</name>
    <name type="common">Oleaginous diatom</name>
    <dbReference type="NCBI Taxonomy" id="1519565"/>
    <lineage>
        <taxon>Eukaryota</taxon>
        <taxon>Sar</taxon>
        <taxon>Stramenopiles</taxon>
        <taxon>Ochrophyta</taxon>
        <taxon>Bacillariophyta</taxon>
        <taxon>Bacillariophyceae</taxon>
        <taxon>Bacillariophycidae</taxon>
        <taxon>Naviculales</taxon>
        <taxon>Naviculaceae</taxon>
        <taxon>Fistulifera</taxon>
    </lineage>
</organism>
<dbReference type="InParanoid" id="A0A1Z5JH70"/>
<evidence type="ECO:0000313" key="3">
    <source>
        <dbReference type="Proteomes" id="UP000198406"/>
    </source>
</evidence>
<dbReference type="EMBL" id="BDSP01000061">
    <property type="protein sequence ID" value="GAX13276.1"/>
    <property type="molecule type" value="Genomic_DNA"/>
</dbReference>
<gene>
    <name evidence="2" type="ORF">FisN_17Hh216</name>
</gene>
<evidence type="ECO:0000256" key="1">
    <source>
        <dbReference type="SAM" id="MobiDB-lite"/>
    </source>
</evidence>
<reference evidence="2 3" key="1">
    <citation type="journal article" date="2015" name="Plant Cell">
        <title>Oil accumulation by the oleaginous diatom Fistulifera solaris as revealed by the genome and transcriptome.</title>
        <authorList>
            <person name="Tanaka T."/>
            <person name="Maeda Y."/>
            <person name="Veluchamy A."/>
            <person name="Tanaka M."/>
            <person name="Abida H."/>
            <person name="Marechal E."/>
            <person name="Bowler C."/>
            <person name="Muto M."/>
            <person name="Sunaga Y."/>
            <person name="Tanaka M."/>
            <person name="Yoshino T."/>
            <person name="Taniguchi T."/>
            <person name="Fukuda Y."/>
            <person name="Nemoto M."/>
            <person name="Matsumoto M."/>
            <person name="Wong P.S."/>
            <person name="Aburatani S."/>
            <person name="Fujibuchi W."/>
        </authorList>
    </citation>
    <scope>NUCLEOTIDE SEQUENCE [LARGE SCALE GENOMIC DNA]</scope>
    <source>
        <strain evidence="2 3">JPCC DA0580</strain>
    </source>
</reference>
<feature type="region of interest" description="Disordered" evidence="1">
    <location>
        <begin position="1"/>
        <end position="32"/>
    </location>
</feature>
<dbReference type="Proteomes" id="UP000198406">
    <property type="component" value="Unassembled WGS sequence"/>
</dbReference>
<proteinExistence type="predicted"/>
<name>A0A1Z5JH70_FISSO</name>
<accession>A0A1Z5JH70</accession>
<evidence type="ECO:0000313" key="2">
    <source>
        <dbReference type="EMBL" id="GAX13276.1"/>
    </source>
</evidence>
<keyword evidence="3" id="KW-1185">Reference proteome</keyword>
<dbReference type="AlphaFoldDB" id="A0A1Z5JH70"/>
<protein>
    <recommendedName>
        <fullName evidence="4">GAF domain-containing protein</fullName>
    </recommendedName>
</protein>